<sequence length="184" mass="20858">MSQRSNISPKNKNETERAKYSEEWHGFNLRTQRFGESRTTNFTALPQLKRQRKQRSDVTHPHCHMPDVRPTTSSTGVTRAAEDFGGHPAAAGTDHSYTAASAEDMCPLLADFYKVQDDLPDVLIPVLEELGCLSKAPLFQHQQPYQRVSKQIVSPLMKLAMNFVALLFGLTCHRRNTEESTQWT</sequence>
<feature type="region of interest" description="Disordered" evidence="1">
    <location>
        <begin position="1"/>
        <end position="23"/>
    </location>
</feature>
<evidence type="ECO:0000313" key="3">
    <source>
        <dbReference type="RefSeq" id="XP_022111303.1"/>
    </source>
</evidence>
<dbReference type="AlphaFoldDB" id="A0A8B8A0M0"/>
<feature type="compositionally biased region" description="Basic and acidic residues" evidence="1">
    <location>
        <begin position="54"/>
        <end position="67"/>
    </location>
</feature>
<dbReference type="Proteomes" id="UP000694845">
    <property type="component" value="Unplaced"/>
</dbReference>
<organism evidence="2 3">
    <name type="scientific">Acanthaster planci</name>
    <name type="common">Crown-of-thorns starfish</name>
    <dbReference type="NCBI Taxonomy" id="133434"/>
    <lineage>
        <taxon>Eukaryota</taxon>
        <taxon>Metazoa</taxon>
        <taxon>Echinodermata</taxon>
        <taxon>Eleutherozoa</taxon>
        <taxon>Asterozoa</taxon>
        <taxon>Asteroidea</taxon>
        <taxon>Valvatacea</taxon>
        <taxon>Valvatida</taxon>
        <taxon>Acanthasteridae</taxon>
        <taxon>Acanthaster</taxon>
    </lineage>
</organism>
<reference evidence="3" key="1">
    <citation type="submission" date="2025-08" db="UniProtKB">
        <authorList>
            <consortium name="RefSeq"/>
        </authorList>
    </citation>
    <scope>IDENTIFICATION</scope>
</reference>
<evidence type="ECO:0000256" key="1">
    <source>
        <dbReference type="SAM" id="MobiDB-lite"/>
    </source>
</evidence>
<proteinExistence type="predicted"/>
<keyword evidence="2" id="KW-1185">Reference proteome</keyword>
<feature type="region of interest" description="Disordered" evidence="1">
    <location>
        <begin position="48"/>
        <end position="75"/>
    </location>
</feature>
<name>A0A8B8A0M0_ACAPL</name>
<gene>
    <name evidence="3" type="primary">LOC110990561</name>
</gene>
<dbReference type="GeneID" id="110990561"/>
<dbReference type="KEGG" id="aplc:110990561"/>
<evidence type="ECO:0000313" key="2">
    <source>
        <dbReference type="Proteomes" id="UP000694845"/>
    </source>
</evidence>
<feature type="compositionally biased region" description="Basic and acidic residues" evidence="1">
    <location>
        <begin position="11"/>
        <end position="23"/>
    </location>
</feature>
<protein>
    <submittedName>
        <fullName evidence="3">Uncharacterized protein LOC110990561 isoform X1</fullName>
    </submittedName>
</protein>
<accession>A0A8B8A0M0</accession>
<dbReference type="RefSeq" id="XP_022111303.1">
    <property type="nucleotide sequence ID" value="XM_022255611.1"/>
</dbReference>
<feature type="compositionally biased region" description="Polar residues" evidence="1">
    <location>
        <begin position="1"/>
        <end position="10"/>
    </location>
</feature>